<dbReference type="SUPFAM" id="SSF51126">
    <property type="entry name" value="Pectin lyase-like"/>
    <property type="match status" value="1"/>
</dbReference>
<accession>A0ABV4E943</accession>
<protein>
    <submittedName>
        <fullName evidence="1">Amylovoran biosynthesis protein AmsF</fullName>
    </submittedName>
</protein>
<dbReference type="EMBL" id="JBGFFX010000007">
    <property type="protein sequence ID" value="MEY8771432.1"/>
    <property type="molecule type" value="Genomic_DNA"/>
</dbReference>
<dbReference type="InterPro" id="IPR011050">
    <property type="entry name" value="Pectin_lyase_fold/virulence"/>
</dbReference>
<dbReference type="InterPro" id="IPR012334">
    <property type="entry name" value="Pectin_lyas_fold"/>
</dbReference>
<comment type="caution">
    <text evidence="1">The sequence shown here is derived from an EMBL/GenBank/DDBJ whole genome shotgun (WGS) entry which is preliminary data.</text>
</comment>
<sequence length="606" mass="66636">MIEVNSFAELRTTKPSASGDIAMLKRYYDKDSTFQGGGRFVGFIDASIAASKDDGGSVAVATGGGYYWKRIIDNVEDINIYHFGGKRLRGDSNFDADNGKVNHDACINMYKWGQAFSSPISDTSKNPIHGVGIRFPAGKFLVNPVDLTGEGEINYFSLYGDDCEYGVSPRTIIVSDQSAATVFKVKARRTAIRGIFWDGQATADTETNTGVITPEMVSNTQPFFENTVIEGEFVNITCCRIENIGGAAFKLLDTLDTRLDQIYSNTTYARVFDIQWSDSVIGVWDHSTAVELSNCNFQKGYSDATLYMPRVTQGLIRNVWIEHTRFPGDLSNGQWIIDALSIESSENPLKLNYTRATMRALSLQSGAKVDLSRSGTPWLSGFEYGWRRDENYGSEMTGSLKAGWYSGYRVSNTTDEDKWFRVGKFFFPHANQHWHLEMHGKTLRDTVTQPADAPLLTNVCGKAYLNLYRGASSVGGNLHYEGDSGVVDCIVRTSDSKGLYGEVWIKLKAQCGDVMVNLKTTGPSRFEAGECSLFSADFSEVTDLDTTKRVTLSTVMNFHNGTAGYGFDGSLATLTTAVAEAPAATATPAGYITVKINGVNRKLAYF</sequence>
<reference evidence="1 2" key="1">
    <citation type="submission" date="2024-07" db="EMBL/GenBank/DDBJ databases">
        <authorList>
            <person name="Hebao G."/>
        </authorList>
    </citation>
    <scope>NUCLEOTIDE SEQUENCE [LARGE SCALE GENOMIC DNA]</scope>
    <source>
        <strain evidence="1 2">ACCC 02193</strain>
    </source>
</reference>
<name>A0ABV4E943_9GAMM</name>
<dbReference type="Gene3D" id="2.160.20.10">
    <property type="entry name" value="Single-stranded right-handed beta-helix, Pectin lyase-like"/>
    <property type="match status" value="1"/>
</dbReference>
<dbReference type="Proteomes" id="UP001565243">
    <property type="component" value="Unassembled WGS sequence"/>
</dbReference>
<evidence type="ECO:0000313" key="1">
    <source>
        <dbReference type="EMBL" id="MEY8771432.1"/>
    </source>
</evidence>
<dbReference type="RefSeq" id="WP_301252076.1">
    <property type="nucleotide sequence ID" value="NZ_JBGFFX010000007.1"/>
</dbReference>
<gene>
    <name evidence="1" type="ORF">AB6T85_13580</name>
</gene>
<keyword evidence="2" id="KW-1185">Reference proteome</keyword>
<proteinExistence type="predicted"/>
<evidence type="ECO:0000313" key="2">
    <source>
        <dbReference type="Proteomes" id="UP001565243"/>
    </source>
</evidence>
<organism evidence="1 2">
    <name type="scientific">Erwinia aeris</name>
    <dbReference type="NCBI Taxonomy" id="3239803"/>
    <lineage>
        <taxon>Bacteria</taxon>
        <taxon>Pseudomonadati</taxon>
        <taxon>Pseudomonadota</taxon>
        <taxon>Gammaproteobacteria</taxon>
        <taxon>Enterobacterales</taxon>
        <taxon>Erwiniaceae</taxon>
        <taxon>Erwinia</taxon>
    </lineage>
</organism>